<name>A0A0P8BWP5_9CYAN</name>
<dbReference type="STRING" id="1666911.HLUCCA11_18970"/>
<evidence type="ECO:0000313" key="3">
    <source>
        <dbReference type="EMBL" id="KPQ33317.1"/>
    </source>
</evidence>
<gene>
    <name evidence="3" type="ORF">HLUCCA11_18970</name>
</gene>
<reference evidence="3 4" key="1">
    <citation type="submission" date="2015-09" db="EMBL/GenBank/DDBJ databases">
        <title>Identification and resolution of microdiversity through metagenomic sequencing of parallel consortia.</title>
        <authorList>
            <person name="Nelson W.C."/>
            <person name="Romine M.F."/>
            <person name="Lindemann S.R."/>
        </authorList>
    </citation>
    <scope>NUCLEOTIDE SEQUENCE [LARGE SCALE GENOMIC DNA]</scope>
    <source>
        <strain evidence="3">Ana</strain>
    </source>
</reference>
<feature type="compositionally biased region" description="Basic and acidic residues" evidence="1">
    <location>
        <begin position="48"/>
        <end position="59"/>
    </location>
</feature>
<feature type="compositionally biased region" description="Polar residues" evidence="1">
    <location>
        <begin position="14"/>
        <end position="27"/>
    </location>
</feature>
<feature type="compositionally biased region" description="Polar residues" evidence="1">
    <location>
        <begin position="243"/>
        <end position="255"/>
    </location>
</feature>
<proteinExistence type="predicted"/>
<evidence type="ECO:0000256" key="2">
    <source>
        <dbReference type="SAM" id="Phobius"/>
    </source>
</evidence>
<feature type="transmembrane region" description="Helical" evidence="2">
    <location>
        <begin position="88"/>
        <end position="106"/>
    </location>
</feature>
<dbReference type="Proteomes" id="UP000050465">
    <property type="component" value="Unassembled WGS sequence"/>
</dbReference>
<evidence type="ECO:0008006" key="5">
    <source>
        <dbReference type="Google" id="ProtNLM"/>
    </source>
</evidence>
<feature type="region of interest" description="Disordered" evidence="1">
    <location>
        <begin position="158"/>
        <end position="256"/>
    </location>
</feature>
<protein>
    <recommendedName>
        <fullName evidence="5">Bacterial conjugation TrbI-like protein</fullName>
    </recommendedName>
</protein>
<organism evidence="3 4">
    <name type="scientific">Phormidesmis priestleyi Ana</name>
    <dbReference type="NCBI Taxonomy" id="1666911"/>
    <lineage>
        <taxon>Bacteria</taxon>
        <taxon>Bacillati</taxon>
        <taxon>Cyanobacteriota</taxon>
        <taxon>Cyanophyceae</taxon>
        <taxon>Leptolyngbyales</taxon>
        <taxon>Leptolyngbyaceae</taxon>
        <taxon>Phormidesmis</taxon>
    </lineage>
</organism>
<keyword evidence="2" id="KW-1133">Transmembrane helix</keyword>
<comment type="caution">
    <text evidence="3">The sequence shown here is derived from an EMBL/GenBank/DDBJ whole genome shotgun (WGS) entry which is preliminary data.</text>
</comment>
<dbReference type="AlphaFoldDB" id="A0A0P8BWP5"/>
<keyword evidence="2" id="KW-0812">Transmembrane</keyword>
<keyword evidence="2" id="KW-0472">Membrane</keyword>
<dbReference type="EMBL" id="LJZR01000034">
    <property type="protein sequence ID" value="KPQ33317.1"/>
    <property type="molecule type" value="Genomic_DNA"/>
</dbReference>
<accession>A0A0P8BWP5</accession>
<feature type="region of interest" description="Disordered" evidence="1">
    <location>
        <begin position="1"/>
        <end position="65"/>
    </location>
</feature>
<sequence>MQTLQTAPFFDGADQTSIEDTQVQDRPSINEMRDLVGLAPIETPFQENETKTKDSKSSDESLVDDEDFAEETNLATKRKLWQQGWPKLAIIAVPLGSVCLILAFLLSTIGGIELANEDGTTGEVAIIENTDENTDENTIQQRQEAEIARLKTSNALGNQASILDSQPARRTEIRPTTTQPTTVRVSKPQQPKQAAQPEPTTQPQSQPTTPSTRPVAVSRAPITPAPRLPVRSAAPTPAPATQVVRSQPVQTQLDTRQAPVDPFAQWEKLAAAGSYGQVSNSINTSFDFPSEEQSDVLADSSSNTTIPVLVSNTGIRQDAHRQEAEVAAENGPPRPMVMQDDYRNEKAITKQPAYEDSTYGKVQPIQDEALSIQSLEVEPVALQTQSVSYQAQEKVPVESLEMIAQATETTQQDSYEDGVSYIMRNAQPTPEPEFTRRETVILPGISARGEIVMPVAWAQDIQSTAGSIELTEDLVSNGSVIMPAGTQLTIALSEMSASGMMRLIVTSIILPEAGYEHMQIPAEAIAIQGAGGQVLMAKDISGVDSELRRLDRNQALLGALGTVGSVLNRPSSSINTVGVGGSANSTTYSSPNILGAILEGSANTMIAQRAARNQQRAAELQQRPAVWVLEQGTEIEIFISAAINIGE</sequence>
<evidence type="ECO:0000313" key="4">
    <source>
        <dbReference type="Proteomes" id="UP000050465"/>
    </source>
</evidence>
<feature type="compositionally biased region" description="Low complexity" evidence="1">
    <location>
        <begin position="174"/>
        <end position="212"/>
    </location>
</feature>
<evidence type="ECO:0000256" key="1">
    <source>
        <dbReference type="SAM" id="MobiDB-lite"/>
    </source>
</evidence>